<keyword evidence="1" id="KW-0812">Transmembrane</keyword>
<evidence type="ECO:0000313" key="2">
    <source>
        <dbReference type="EMBL" id="GAF91705.1"/>
    </source>
</evidence>
<evidence type="ECO:0000256" key="1">
    <source>
        <dbReference type="SAM" id="Phobius"/>
    </source>
</evidence>
<gene>
    <name evidence="2" type="ORF">S01H1_29634</name>
</gene>
<keyword evidence="1" id="KW-0472">Membrane</keyword>
<dbReference type="AlphaFoldDB" id="X0UTA4"/>
<reference evidence="2" key="1">
    <citation type="journal article" date="2014" name="Front. Microbiol.">
        <title>High frequency of phylogenetically diverse reductive dehalogenase-homologous genes in deep subseafloor sedimentary metagenomes.</title>
        <authorList>
            <person name="Kawai M."/>
            <person name="Futagami T."/>
            <person name="Toyoda A."/>
            <person name="Takaki Y."/>
            <person name="Nishi S."/>
            <person name="Hori S."/>
            <person name="Arai W."/>
            <person name="Tsubouchi T."/>
            <person name="Morono Y."/>
            <person name="Uchiyama I."/>
            <person name="Ito T."/>
            <person name="Fujiyama A."/>
            <person name="Inagaki F."/>
            <person name="Takami H."/>
        </authorList>
    </citation>
    <scope>NUCLEOTIDE SEQUENCE</scope>
    <source>
        <strain evidence="2">Expedition CK06-06</strain>
    </source>
</reference>
<keyword evidence="1" id="KW-1133">Transmembrane helix</keyword>
<organism evidence="2">
    <name type="scientific">marine sediment metagenome</name>
    <dbReference type="NCBI Taxonomy" id="412755"/>
    <lineage>
        <taxon>unclassified sequences</taxon>
        <taxon>metagenomes</taxon>
        <taxon>ecological metagenomes</taxon>
    </lineage>
</organism>
<feature type="transmembrane region" description="Helical" evidence="1">
    <location>
        <begin position="7"/>
        <end position="27"/>
    </location>
</feature>
<proteinExistence type="predicted"/>
<sequence length="41" mass="4479">KLKYFNLIIFGDGGVDSIKVLVAFWLFSIPALMPPSLPAEA</sequence>
<dbReference type="EMBL" id="BARS01018189">
    <property type="protein sequence ID" value="GAF91705.1"/>
    <property type="molecule type" value="Genomic_DNA"/>
</dbReference>
<feature type="non-terminal residue" evidence="2">
    <location>
        <position position="1"/>
    </location>
</feature>
<name>X0UTA4_9ZZZZ</name>
<comment type="caution">
    <text evidence="2">The sequence shown here is derived from an EMBL/GenBank/DDBJ whole genome shotgun (WGS) entry which is preliminary data.</text>
</comment>
<accession>X0UTA4</accession>
<protein>
    <submittedName>
        <fullName evidence="2">Uncharacterized protein</fullName>
    </submittedName>
</protein>